<evidence type="ECO:0000256" key="1">
    <source>
        <dbReference type="ARBA" id="ARBA00023015"/>
    </source>
</evidence>
<dbReference type="Pfam" id="PF00356">
    <property type="entry name" value="LacI"/>
    <property type="match status" value="1"/>
</dbReference>
<dbReference type="PANTHER" id="PTHR30146">
    <property type="entry name" value="LACI-RELATED TRANSCRIPTIONAL REPRESSOR"/>
    <property type="match status" value="1"/>
</dbReference>
<dbReference type="InterPro" id="IPR028082">
    <property type="entry name" value="Peripla_BP_I"/>
</dbReference>
<dbReference type="SUPFAM" id="SSF53822">
    <property type="entry name" value="Periplasmic binding protein-like I"/>
    <property type="match status" value="1"/>
</dbReference>
<keyword evidence="2" id="KW-0238">DNA-binding</keyword>
<reference evidence="5 6" key="1">
    <citation type="submission" date="2019-03" db="EMBL/GenBank/DDBJ databases">
        <title>Genomic Encyclopedia of Type Strains, Phase IV (KMG-IV): sequencing the most valuable type-strain genomes for metagenomic binning, comparative biology and taxonomic classification.</title>
        <authorList>
            <person name="Goeker M."/>
        </authorList>
    </citation>
    <scope>NUCLEOTIDE SEQUENCE [LARGE SCALE GENOMIC DNA]</scope>
    <source>
        <strain evidence="5 6">DSM 100055</strain>
    </source>
</reference>
<dbReference type="AlphaFoldDB" id="A0AA46DXE1"/>
<keyword evidence="3" id="KW-0804">Transcription</keyword>
<dbReference type="CDD" id="cd01392">
    <property type="entry name" value="HTH_LacI"/>
    <property type="match status" value="1"/>
</dbReference>
<evidence type="ECO:0000313" key="6">
    <source>
        <dbReference type="Proteomes" id="UP000294678"/>
    </source>
</evidence>
<sequence length="342" mass="39307">MAITIKDIAKIAGVSHSTVSRSLNDNPRISKATKDRIKKIANELGFEYNSNARGLSSSNITNTIGVIFPKTFDDVVSGLFLNSMVKRVQYNIEKNNFDTIIEFAENRFNRKSNIQRLIDRKKIDGLVLTTPEITHDDYKYILSHNIPHIFLHNKPKYFSQKSTIVFTDHKEGGYLATNHLIKNNHKNILTITEKAQEIEFQERCQGYEKALKENNIKIDKNLMLYCDITFYDGYNIIMENKDLLKNISAIFFQSDIIALGGIKALKELGYSIPEDISVIGYDNLELGTYYHPYLTTVHQPKNEIVDIAIEKLFHFINTKEKIKNEEIIAEPTLVIRESVKKI</sequence>
<dbReference type="GO" id="GO:0000976">
    <property type="term" value="F:transcription cis-regulatory region binding"/>
    <property type="evidence" value="ECO:0007669"/>
    <property type="project" value="TreeGrafter"/>
</dbReference>
<evidence type="ECO:0000256" key="3">
    <source>
        <dbReference type="ARBA" id="ARBA00023163"/>
    </source>
</evidence>
<evidence type="ECO:0000313" key="5">
    <source>
        <dbReference type="EMBL" id="TDT68062.1"/>
    </source>
</evidence>
<dbReference type="Gene3D" id="3.40.50.2300">
    <property type="match status" value="2"/>
</dbReference>
<dbReference type="CDD" id="cd06267">
    <property type="entry name" value="PBP1_LacI_sugar_binding-like"/>
    <property type="match status" value="1"/>
</dbReference>
<dbReference type="Gene3D" id="1.10.260.40">
    <property type="entry name" value="lambda repressor-like DNA-binding domains"/>
    <property type="match status" value="1"/>
</dbReference>
<comment type="caution">
    <text evidence="5">The sequence shown here is derived from an EMBL/GenBank/DDBJ whole genome shotgun (WGS) entry which is preliminary data.</text>
</comment>
<proteinExistence type="predicted"/>
<dbReference type="SUPFAM" id="SSF47413">
    <property type="entry name" value="lambda repressor-like DNA-binding domains"/>
    <property type="match status" value="1"/>
</dbReference>
<keyword evidence="6" id="KW-1185">Reference proteome</keyword>
<protein>
    <submittedName>
        <fullName evidence="5">LacI family transcriptional regulator</fullName>
    </submittedName>
</protein>
<keyword evidence="1" id="KW-0805">Transcription regulation</keyword>
<dbReference type="PROSITE" id="PS50932">
    <property type="entry name" value="HTH_LACI_2"/>
    <property type="match status" value="1"/>
</dbReference>
<feature type="domain" description="HTH lacI-type" evidence="4">
    <location>
        <begin position="3"/>
        <end position="57"/>
    </location>
</feature>
<dbReference type="EMBL" id="SOBG01000008">
    <property type="protein sequence ID" value="TDT68062.1"/>
    <property type="molecule type" value="Genomic_DNA"/>
</dbReference>
<dbReference type="InterPro" id="IPR010982">
    <property type="entry name" value="Lambda_DNA-bd_dom_sf"/>
</dbReference>
<dbReference type="InterPro" id="IPR000843">
    <property type="entry name" value="HTH_LacI"/>
</dbReference>
<dbReference type="InterPro" id="IPR046335">
    <property type="entry name" value="LacI/GalR-like_sensor"/>
</dbReference>
<dbReference type="PANTHER" id="PTHR30146:SF109">
    <property type="entry name" value="HTH-TYPE TRANSCRIPTIONAL REGULATOR GALS"/>
    <property type="match status" value="1"/>
</dbReference>
<evidence type="ECO:0000256" key="2">
    <source>
        <dbReference type="ARBA" id="ARBA00023125"/>
    </source>
</evidence>
<dbReference type="RefSeq" id="WP_134113647.1">
    <property type="nucleotide sequence ID" value="NZ_SOBG01000008.1"/>
</dbReference>
<dbReference type="Proteomes" id="UP000294678">
    <property type="component" value="Unassembled WGS sequence"/>
</dbReference>
<dbReference type="SMART" id="SM00354">
    <property type="entry name" value="HTH_LACI"/>
    <property type="match status" value="1"/>
</dbReference>
<name>A0AA46DXE1_9FUSO</name>
<gene>
    <name evidence="5" type="ORF">EV215_1783</name>
</gene>
<dbReference type="PRINTS" id="PR00036">
    <property type="entry name" value="HTHLACI"/>
</dbReference>
<dbReference type="Pfam" id="PF13377">
    <property type="entry name" value="Peripla_BP_3"/>
    <property type="match status" value="1"/>
</dbReference>
<dbReference type="GO" id="GO:0003700">
    <property type="term" value="F:DNA-binding transcription factor activity"/>
    <property type="evidence" value="ECO:0007669"/>
    <property type="project" value="TreeGrafter"/>
</dbReference>
<accession>A0AA46DXE1</accession>
<organism evidence="5 6">
    <name type="scientific">Hypnocyclicus thermotrophus</name>
    <dbReference type="NCBI Taxonomy" id="1627895"/>
    <lineage>
        <taxon>Bacteria</taxon>
        <taxon>Fusobacteriati</taxon>
        <taxon>Fusobacteriota</taxon>
        <taxon>Fusobacteriia</taxon>
        <taxon>Fusobacteriales</taxon>
        <taxon>Fusobacteriaceae</taxon>
        <taxon>Hypnocyclicus</taxon>
    </lineage>
</organism>
<evidence type="ECO:0000259" key="4">
    <source>
        <dbReference type="PROSITE" id="PS50932"/>
    </source>
</evidence>